<dbReference type="EMBL" id="JAVRRJ010000002">
    <property type="protein sequence ID" value="KAK5087778.1"/>
    <property type="molecule type" value="Genomic_DNA"/>
</dbReference>
<dbReference type="AlphaFoldDB" id="A0AAN7Y7F1"/>
<feature type="coiled-coil region" evidence="1">
    <location>
        <begin position="5"/>
        <end position="60"/>
    </location>
</feature>
<feature type="compositionally biased region" description="Basic and acidic residues" evidence="2">
    <location>
        <begin position="131"/>
        <end position="143"/>
    </location>
</feature>
<gene>
    <name evidence="3" type="ORF">LTR05_001993</name>
</gene>
<feature type="region of interest" description="Disordered" evidence="2">
    <location>
        <begin position="128"/>
        <end position="175"/>
    </location>
</feature>
<keyword evidence="1" id="KW-0175">Coiled coil</keyword>
<name>A0AAN7Y7F1_9EURO</name>
<keyword evidence="4" id="KW-1185">Reference proteome</keyword>
<evidence type="ECO:0000313" key="4">
    <source>
        <dbReference type="Proteomes" id="UP001309876"/>
    </source>
</evidence>
<comment type="caution">
    <text evidence="3">The sequence shown here is derived from an EMBL/GenBank/DDBJ whole genome shotgun (WGS) entry which is preliminary data.</text>
</comment>
<feature type="compositionally biased region" description="Polar residues" evidence="2">
    <location>
        <begin position="69"/>
        <end position="90"/>
    </location>
</feature>
<reference evidence="3 4" key="1">
    <citation type="submission" date="2023-08" db="EMBL/GenBank/DDBJ databases">
        <title>Black Yeasts Isolated from many extreme environments.</title>
        <authorList>
            <person name="Coleine C."/>
            <person name="Stajich J.E."/>
            <person name="Selbmann L."/>
        </authorList>
    </citation>
    <scope>NUCLEOTIDE SEQUENCE [LARGE SCALE GENOMIC DNA]</scope>
    <source>
        <strain evidence="3 4">CCFEE 5910</strain>
    </source>
</reference>
<organism evidence="3 4">
    <name type="scientific">Lithohypha guttulata</name>
    <dbReference type="NCBI Taxonomy" id="1690604"/>
    <lineage>
        <taxon>Eukaryota</taxon>
        <taxon>Fungi</taxon>
        <taxon>Dikarya</taxon>
        <taxon>Ascomycota</taxon>
        <taxon>Pezizomycotina</taxon>
        <taxon>Eurotiomycetes</taxon>
        <taxon>Chaetothyriomycetidae</taxon>
        <taxon>Chaetothyriales</taxon>
        <taxon>Trichomeriaceae</taxon>
        <taxon>Lithohypha</taxon>
    </lineage>
</organism>
<evidence type="ECO:0000313" key="3">
    <source>
        <dbReference type="EMBL" id="KAK5087778.1"/>
    </source>
</evidence>
<feature type="compositionally biased region" description="Basic and acidic residues" evidence="2">
    <location>
        <begin position="158"/>
        <end position="175"/>
    </location>
</feature>
<dbReference type="Proteomes" id="UP001309876">
    <property type="component" value="Unassembled WGS sequence"/>
</dbReference>
<sequence>MVVGLESLHDRVRQIKVEVDRIKREMSEQNRGIGDPSPLTRKKQRRIKKLRKDIAETEKIYPDPRNARATKSTTIESSMANATSRQNTETGHGDDRTLAVRIREAGRLLLAGELEDFEGEDPLLRMVCGYHAEDQEAGEDKDGNSTGDQNANVPPQREFTRLDHGKITTARDKGW</sequence>
<proteinExistence type="predicted"/>
<evidence type="ECO:0000256" key="1">
    <source>
        <dbReference type="SAM" id="Coils"/>
    </source>
</evidence>
<protein>
    <submittedName>
        <fullName evidence="3">Uncharacterized protein</fullName>
    </submittedName>
</protein>
<feature type="region of interest" description="Disordered" evidence="2">
    <location>
        <begin position="68"/>
        <end position="97"/>
    </location>
</feature>
<evidence type="ECO:0000256" key="2">
    <source>
        <dbReference type="SAM" id="MobiDB-lite"/>
    </source>
</evidence>
<feature type="compositionally biased region" description="Polar residues" evidence="2">
    <location>
        <begin position="144"/>
        <end position="153"/>
    </location>
</feature>
<accession>A0AAN7Y7F1</accession>